<gene>
    <name evidence="2" type="ORF">EDB95_4248</name>
</gene>
<dbReference type="AlphaFoldDB" id="A0A4R8DG38"/>
<dbReference type="SUPFAM" id="SSF46955">
    <property type="entry name" value="Putative DNA-binding domain"/>
    <property type="match status" value="1"/>
</dbReference>
<dbReference type="RefSeq" id="WP_133996820.1">
    <property type="nucleotide sequence ID" value="NZ_SODV01000002.1"/>
</dbReference>
<dbReference type="EMBL" id="SODV01000002">
    <property type="protein sequence ID" value="TDW96417.1"/>
    <property type="molecule type" value="Genomic_DNA"/>
</dbReference>
<evidence type="ECO:0000313" key="2">
    <source>
        <dbReference type="EMBL" id="TDW96417.1"/>
    </source>
</evidence>
<proteinExistence type="predicted"/>
<comment type="caution">
    <text evidence="2">The sequence shown here is derived from an EMBL/GenBank/DDBJ whole genome shotgun (WGS) entry which is preliminary data.</text>
</comment>
<dbReference type="InterPro" id="IPR009061">
    <property type="entry name" value="DNA-bd_dom_put_sf"/>
</dbReference>
<sequence length="84" mass="9939">MEKLLNKKEIAEVLGVSVKAIDKWVCERRIPFIKLSQKCVRFVPSQMRMYLNKFRIKPVKPIPVLSRQKAKPPVRPMSRPKPRR</sequence>
<name>A0A4R8DG38_9BACT</name>
<dbReference type="Pfam" id="PF12728">
    <property type="entry name" value="HTH_17"/>
    <property type="match status" value="1"/>
</dbReference>
<dbReference type="InterPro" id="IPR041657">
    <property type="entry name" value="HTH_17"/>
</dbReference>
<organism evidence="2 3">
    <name type="scientific">Dinghuibacter silviterrae</name>
    <dbReference type="NCBI Taxonomy" id="1539049"/>
    <lineage>
        <taxon>Bacteria</taxon>
        <taxon>Pseudomonadati</taxon>
        <taxon>Bacteroidota</taxon>
        <taxon>Chitinophagia</taxon>
        <taxon>Chitinophagales</taxon>
        <taxon>Chitinophagaceae</taxon>
        <taxon>Dinghuibacter</taxon>
    </lineage>
</organism>
<dbReference type="InterPro" id="IPR036388">
    <property type="entry name" value="WH-like_DNA-bd_sf"/>
</dbReference>
<feature type="domain" description="Helix-turn-helix" evidence="1">
    <location>
        <begin position="4"/>
        <end position="53"/>
    </location>
</feature>
<evidence type="ECO:0000259" key="1">
    <source>
        <dbReference type="Pfam" id="PF12728"/>
    </source>
</evidence>
<dbReference type="Proteomes" id="UP000294498">
    <property type="component" value="Unassembled WGS sequence"/>
</dbReference>
<protein>
    <submittedName>
        <fullName evidence="2">Excisionase family DNA binding protein</fullName>
    </submittedName>
</protein>
<keyword evidence="3" id="KW-1185">Reference proteome</keyword>
<dbReference type="Gene3D" id="1.10.10.10">
    <property type="entry name" value="Winged helix-like DNA-binding domain superfamily/Winged helix DNA-binding domain"/>
    <property type="match status" value="1"/>
</dbReference>
<evidence type="ECO:0000313" key="3">
    <source>
        <dbReference type="Proteomes" id="UP000294498"/>
    </source>
</evidence>
<reference evidence="2 3" key="1">
    <citation type="submission" date="2019-03" db="EMBL/GenBank/DDBJ databases">
        <title>Genomic Encyclopedia of Type Strains, Phase IV (KMG-IV): sequencing the most valuable type-strain genomes for metagenomic binning, comparative biology and taxonomic classification.</title>
        <authorList>
            <person name="Goeker M."/>
        </authorList>
    </citation>
    <scope>NUCLEOTIDE SEQUENCE [LARGE SCALE GENOMIC DNA]</scope>
    <source>
        <strain evidence="2 3">DSM 100059</strain>
    </source>
</reference>
<accession>A0A4R8DG38</accession>